<dbReference type="EMBL" id="KF119439">
    <property type="protein sequence ID" value="AIA86706.1"/>
    <property type="molecule type" value="Genomic_DNA"/>
</dbReference>
<feature type="domain" description="Glycosyl hydrolases family 38 C-terminal" evidence="1">
    <location>
        <begin position="78"/>
        <end position="126"/>
    </location>
</feature>
<dbReference type="PANTHER" id="PTHR46017:SF1">
    <property type="entry name" value="ALPHA-MANNOSIDASE 2C1"/>
    <property type="match status" value="1"/>
</dbReference>
<organism evidence="2">
    <name type="scientific">uncultured Geobacillus sp</name>
    <dbReference type="NCBI Taxonomy" id="228952"/>
    <lineage>
        <taxon>Bacteria</taxon>
        <taxon>Bacillati</taxon>
        <taxon>Bacillota</taxon>
        <taxon>Bacilli</taxon>
        <taxon>Bacillales</taxon>
        <taxon>Anoxybacillaceae</taxon>
        <taxon>Geobacillus</taxon>
        <taxon>environmental samples</taxon>
    </lineage>
</organism>
<reference evidence="2" key="1">
    <citation type="journal article" date="2013" name="Environ. Microbiol.">
        <title>Seasonally variable intestinal metagenomes of the red palm weevil (Rhynchophorus ferrugineus).</title>
        <authorList>
            <person name="Jia S."/>
            <person name="Zhang X."/>
            <person name="Zhang G."/>
            <person name="Yin A."/>
            <person name="Zhang S."/>
            <person name="Li F."/>
            <person name="Wang L."/>
            <person name="Zhao D."/>
            <person name="Yun Q."/>
            <person name="Tala"/>
            <person name="Wang J."/>
            <person name="Sun G."/>
            <person name="Baabdullah M."/>
            <person name="Yu X."/>
            <person name="Hu S."/>
            <person name="Al-Mssallem I.S."/>
            <person name="Yu J."/>
        </authorList>
    </citation>
    <scope>NUCLEOTIDE SEQUENCE</scope>
</reference>
<dbReference type="Pfam" id="PF17677">
    <property type="entry name" value="Glyco_hydro38C2"/>
    <property type="match status" value="1"/>
</dbReference>
<feature type="non-terminal residue" evidence="2">
    <location>
        <position position="1"/>
    </location>
</feature>
<dbReference type="GO" id="GO:0009313">
    <property type="term" value="P:oligosaccharide catabolic process"/>
    <property type="evidence" value="ECO:0007669"/>
    <property type="project" value="TreeGrafter"/>
</dbReference>
<dbReference type="GO" id="GO:0030246">
    <property type="term" value="F:carbohydrate binding"/>
    <property type="evidence" value="ECO:0007669"/>
    <property type="project" value="InterPro"/>
</dbReference>
<dbReference type="PANTHER" id="PTHR46017">
    <property type="entry name" value="ALPHA-MANNOSIDASE 2C1"/>
    <property type="match status" value="1"/>
</dbReference>
<dbReference type="InterPro" id="IPR011013">
    <property type="entry name" value="Gal_mutarotase_sf_dom"/>
</dbReference>
<evidence type="ECO:0000313" key="2">
    <source>
        <dbReference type="EMBL" id="AIA86706.1"/>
    </source>
</evidence>
<accession>A0A060C1S9</accession>
<protein>
    <submittedName>
        <fullName evidence="2">Glyco_hydro_38C</fullName>
    </submittedName>
</protein>
<dbReference type="SUPFAM" id="SSF74650">
    <property type="entry name" value="Galactose mutarotase-like"/>
    <property type="match status" value="1"/>
</dbReference>
<feature type="non-terminal residue" evidence="2">
    <location>
        <position position="127"/>
    </location>
</feature>
<sequence length="127" mass="13386">YGISMLGNSLNLTLLKAAGSPELRADNRVHHFTYALTAWEGAFEASPAVAEGYALNVAPLCVPGGSHSRSFMTVSDPAVVVDTVKLAEDGSGDLIIRLYEAKGGDRQVKLTLPAAHGQVSSCLMNEQ</sequence>
<name>A0A060C1S9_9BACL</name>
<evidence type="ECO:0000259" key="1">
    <source>
        <dbReference type="Pfam" id="PF17677"/>
    </source>
</evidence>
<dbReference type="AlphaFoldDB" id="A0A060C1S9"/>
<proteinExistence type="predicted"/>
<dbReference type="InterPro" id="IPR041147">
    <property type="entry name" value="GH38_C"/>
</dbReference>
<dbReference type="GO" id="GO:0004559">
    <property type="term" value="F:alpha-mannosidase activity"/>
    <property type="evidence" value="ECO:0007669"/>
    <property type="project" value="TreeGrafter"/>
</dbReference>